<evidence type="ECO:0000313" key="7">
    <source>
        <dbReference type="Proteomes" id="UP000664521"/>
    </source>
</evidence>
<feature type="region of interest" description="Disordered" evidence="4">
    <location>
        <begin position="123"/>
        <end position="203"/>
    </location>
</feature>
<dbReference type="SMART" id="SM00300">
    <property type="entry name" value="ChSh"/>
    <property type="match status" value="1"/>
</dbReference>
<evidence type="ECO:0000313" key="6">
    <source>
        <dbReference type="EMBL" id="CAF9907559.1"/>
    </source>
</evidence>
<dbReference type="CDD" id="cd00024">
    <property type="entry name" value="CD_CSD"/>
    <property type="match status" value="1"/>
</dbReference>
<keyword evidence="3" id="KW-0539">Nucleus</keyword>
<dbReference type="InterPro" id="IPR000953">
    <property type="entry name" value="Chromo/chromo_shadow_dom"/>
</dbReference>
<feature type="compositionally biased region" description="Basic and acidic residues" evidence="4">
    <location>
        <begin position="37"/>
        <end position="48"/>
    </location>
</feature>
<evidence type="ECO:0000256" key="4">
    <source>
        <dbReference type="SAM" id="MobiDB-lite"/>
    </source>
</evidence>
<dbReference type="GO" id="GO:0005634">
    <property type="term" value="C:nucleus"/>
    <property type="evidence" value="ECO:0007669"/>
    <property type="project" value="UniProtKB-SubCell"/>
</dbReference>
<dbReference type="PROSITE" id="PS50013">
    <property type="entry name" value="CHROMO_2"/>
    <property type="match status" value="1"/>
</dbReference>
<dbReference type="InterPro" id="IPR016197">
    <property type="entry name" value="Chromo-like_dom_sf"/>
</dbReference>
<dbReference type="AlphaFoldDB" id="A0A8H3ELS5"/>
<dbReference type="EMBL" id="CAJPDS010000005">
    <property type="protein sequence ID" value="CAF9907559.1"/>
    <property type="molecule type" value="Genomic_DNA"/>
</dbReference>
<dbReference type="GO" id="GO:0006338">
    <property type="term" value="P:chromatin remodeling"/>
    <property type="evidence" value="ECO:0007669"/>
    <property type="project" value="UniProtKB-ARBA"/>
</dbReference>
<dbReference type="InterPro" id="IPR008251">
    <property type="entry name" value="Chromo_shadow_dom"/>
</dbReference>
<dbReference type="SUPFAM" id="SSF54160">
    <property type="entry name" value="Chromo domain-like"/>
    <property type="match status" value="2"/>
</dbReference>
<evidence type="ECO:0000256" key="3">
    <source>
        <dbReference type="ARBA" id="ARBA00023242"/>
    </source>
</evidence>
<dbReference type="InterPro" id="IPR023780">
    <property type="entry name" value="Chromo_domain"/>
</dbReference>
<sequence length="292" mass="33074">MPPALPIESDAESVADEQTTPKAESHAQTKSPLADTVMKDAKAEGEDIKGEEDEETGDEEAYEPEKIISHRADFDEEPGVASTVRYKTKWLGFPRVEDQTWEPEENYANARDILEAYWQKIGGKPLGNEAKSQKAGRGRKSLSAKRSKADLQDDDSPAPKKQKKSRKSAAQEEDEATDTPEFRGYVDSGHDEWKPPVPKDGQWDKALQKIDTIEQDDAGERWAYLCWNDKNADGRFYRTKARLPTVYQAAPQQMLRFYEQHLVFTDRKADYPPSHQKPDTNGENGEKAEEVE</sequence>
<name>A0A8H3ELS5_9LECA</name>
<dbReference type="InterPro" id="IPR051219">
    <property type="entry name" value="Heterochromatin_chromo-domain"/>
</dbReference>
<dbReference type="Pfam" id="PF00385">
    <property type="entry name" value="Chromo"/>
    <property type="match status" value="1"/>
</dbReference>
<keyword evidence="7" id="KW-1185">Reference proteome</keyword>
<evidence type="ECO:0000259" key="5">
    <source>
        <dbReference type="PROSITE" id="PS50013"/>
    </source>
</evidence>
<evidence type="ECO:0000256" key="1">
    <source>
        <dbReference type="ARBA" id="ARBA00004123"/>
    </source>
</evidence>
<comment type="caution">
    <text evidence="6">The sequence shown here is derived from an EMBL/GenBank/DDBJ whole genome shotgun (WGS) entry which is preliminary data.</text>
</comment>
<dbReference type="PANTHER" id="PTHR22812">
    <property type="entry name" value="CHROMOBOX PROTEIN"/>
    <property type="match status" value="1"/>
</dbReference>
<organism evidence="6 7">
    <name type="scientific">Heterodermia speciosa</name>
    <dbReference type="NCBI Taxonomy" id="116794"/>
    <lineage>
        <taxon>Eukaryota</taxon>
        <taxon>Fungi</taxon>
        <taxon>Dikarya</taxon>
        <taxon>Ascomycota</taxon>
        <taxon>Pezizomycotina</taxon>
        <taxon>Lecanoromycetes</taxon>
        <taxon>OSLEUM clade</taxon>
        <taxon>Lecanoromycetidae</taxon>
        <taxon>Caliciales</taxon>
        <taxon>Physciaceae</taxon>
        <taxon>Heterodermia</taxon>
    </lineage>
</organism>
<reference evidence="6" key="1">
    <citation type="submission" date="2021-03" db="EMBL/GenBank/DDBJ databases">
        <authorList>
            <person name="Tagirdzhanova G."/>
        </authorList>
    </citation>
    <scope>NUCLEOTIDE SEQUENCE</scope>
</reference>
<accession>A0A8H3ELS5</accession>
<protein>
    <recommendedName>
        <fullName evidence="5">Chromo domain-containing protein</fullName>
    </recommendedName>
</protein>
<feature type="compositionally biased region" description="Polar residues" evidence="4">
    <location>
        <begin position="16"/>
        <end position="31"/>
    </location>
</feature>
<feature type="domain" description="Chromo" evidence="5">
    <location>
        <begin position="62"/>
        <end position="120"/>
    </location>
</feature>
<comment type="subunit">
    <text evidence="2">Component of the NuA4 histone acetyltransferase complex.</text>
</comment>
<dbReference type="Pfam" id="PF01393">
    <property type="entry name" value="Chromo_shadow"/>
    <property type="match status" value="1"/>
</dbReference>
<dbReference type="Proteomes" id="UP000664521">
    <property type="component" value="Unassembled WGS sequence"/>
</dbReference>
<dbReference type="Gene3D" id="2.40.50.40">
    <property type="match status" value="2"/>
</dbReference>
<dbReference type="OrthoDB" id="433924at2759"/>
<feature type="region of interest" description="Disordered" evidence="4">
    <location>
        <begin position="1"/>
        <end position="105"/>
    </location>
</feature>
<proteinExistence type="predicted"/>
<gene>
    <name evidence="6" type="ORF">HETSPECPRED_007166</name>
</gene>
<feature type="compositionally biased region" description="Basic residues" evidence="4">
    <location>
        <begin position="134"/>
        <end position="146"/>
    </location>
</feature>
<feature type="compositionally biased region" description="Acidic residues" evidence="4">
    <location>
        <begin position="49"/>
        <end position="62"/>
    </location>
</feature>
<feature type="compositionally biased region" description="Basic and acidic residues" evidence="4">
    <location>
        <begin position="63"/>
        <end position="73"/>
    </location>
</feature>
<dbReference type="SMART" id="SM00298">
    <property type="entry name" value="CHROMO"/>
    <property type="match status" value="1"/>
</dbReference>
<comment type="subcellular location">
    <subcellularLocation>
        <location evidence="1">Nucleus</location>
    </subcellularLocation>
</comment>
<evidence type="ECO:0000256" key="2">
    <source>
        <dbReference type="ARBA" id="ARBA00011353"/>
    </source>
</evidence>
<feature type="region of interest" description="Disordered" evidence="4">
    <location>
        <begin position="267"/>
        <end position="292"/>
    </location>
</feature>